<dbReference type="SUPFAM" id="SSF46894">
    <property type="entry name" value="C-terminal effector domain of the bipartite response regulators"/>
    <property type="match status" value="1"/>
</dbReference>
<evidence type="ECO:0000256" key="4">
    <source>
        <dbReference type="PROSITE-ProRule" id="PRU01091"/>
    </source>
</evidence>
<dbReference type="SMART" id="SM00862">
    <property type="entry name" value="Trans_reg_C"/>
    <property type="match status" value="1"/>
</dbReference>
<dbReference type="InterPro" id="IPR036388">
    <property type="entry name" value="WH-like_DNA-bd_sf"/>
</dbReference>
<dbReference type="Gene3D" id="1.10.10.10">
    <property type="entry name" value="Winged helix-like DNA-binding domain superfamily/Winged helix DNA-binding domain"/>
    <property type="match status" value="1"/>
</dbReference>
<evidence type="ECO:0000313" key="6">
    <source>
        <dbReference type="EMBL" id="OEG10276.1"/>
    </source>
</evidence>
<sequence length="241" mass="27728">MYNLAIYNAENYSMATSIKVSEFYFNDVEQLLSHLDNIHGVIIYTTNDEHQNNVLELILTIKRHCSLPIWVRNETEQPMSKNLNLELGVLGNLDATISNEEMFAMIENTLELLNPISDESISNNNSSNQLQLNSLNCSMKLPYKAEVCLTRLEYKMVSLLASRMNQAFTYEEIYKCVWSEDGESDNSIRKYRTSNLAFHIRNKLSHHGINPKILRTVRSIGYLLDSNIESSLVKEVMQYSS</sequence>
<dbReference type="GO" id="GO:0003677">
    <property type="term" value="F:DNA binding"/>
    <property type="evidence" value="ECO:0007669"/>
    <property type="project" value="UniProtKB-UniRule"/>
</dbReference>
<dbReference type="Proteomes" id="UP000094068">
    <property type="component" value="Unassembled WGS sequence"/>
</dbReference>
<comment type="caution">
    <text evidence="6">The sequence shown here is derived from an EMBL/GenBank/DDBJ whole genome shotgun (WGS) entry which is preliminary data.</text>
</comment>
<dbReference type="AlphaFoldDB" id="A0A1E5GC14"/>
<keyword evidence="2 4" id="KW-0238">DNA-binding</keyword>
<keyword evidence="7" id="KW-1185">Reference proteome</keyword>
<gene>
    <name evidence="6" type="ORF">BCR21_13065</name>
</gene>
<evidence type="ECO:0000256" key="2">
    <source>
        <dbReference type="ARBA" id="ARBA00023125"/>
    </source>
</evidence>
<feature type="domain" description="OmpR/PhoB-type" evidence="5">
    <location>
        <begin position="122"/>
        <end position="226"/>
    </location>
</feature>
<protein>
    <recommendedName>
        <fullName evidence="5">OmpR/PhoB-type domain-containing protein</fullName>
    </recommendedName>
</protein>
<proteinExistence type="predicted"/>
<dbReference type="Pfam" id="PF00486">
    <property type="entry name" value="Trans_reg_C"/>
    <property type="match status" value="1"/>
</dbReference>
<keyword evidence="3" id="KW-0804">Transcription</keyword>
<reference evidence="7" key="1">
    <citation type="submission" date="2016-09" db="EMBL/GenBank/DDBJ databases">
        <authorList>
            <person name="Gulvik C.A."/>
        </authorList>
    </citation>
    <scope>NUCLEOTIDE SEQUENCE [LARGE SCALE GENOMIC DNA]</scope>
    <source>
        <strain evidence="7">DSM 23328</strain>
    </source>
</reference>
<dbReference type="InterPro" id="IPR001867">
    <property type="entry name" value="OmpR/PhoB-type_DNA-bd"/>
</dbReference>
<dbReference type="GO" id="GO:0000160">
    <property type="term" value="P:phosphorelay signal transduction system"/>
    <property type="evidence" value="ECO:0007669"/>
    <property type="project" value="InterPro"/>
</dbReference>
<dbReference type="STRING" id="903984.BCR21_13065"/>
<dbReference type="CDD" id="cd00383">
    <property type="entry name" value="trans_reg_C"/>
    <property type="match status" value="1"/>
</dbReference>
<dbReference type="RefSeq" id="WP_069646968.1">
    <property type="nucleotide sequence ID" value="NZ_MIJZ01000015.1"/>
</dbReference>
<name>A0A1E5GC14_9ENTE</name>
<evidence type="ECO:0000256" key="1">
    <source>
        <dbReference type="ARBA" id="ARBA00023015"/>
    </source>
</evidence>
<keyword evidence="1" id="KW-0805">Transcription regulation</keyword>
<evidence type="ECO:0000259" key="5">
    <source>
        <dbReference type="PROSITE" id="PS51755"/>
    </source>
</evidence>
<dbReference type="GO" id="GO:0006355">
    <property type="term" value="P:regulation of DNA-templated transcription"/>
    <property type="evidence" value="ECO:0007669"/>
    <property type="project" value="InterPro"/>
</dbReference>
<evidence type="ECO:0000313" key="7">
    <source>
        <dbReference type="Proteomes" id="UP000094068"/>
    </source>
</evidence>
<dbReference type="InterPro" id="IPR016032">
    <property type="entry name" value="Sig_transdc_resp-reg_C-effctor"/>
</dbReference>
<dbReference type="PROSITE" id="PS51755">
    <property type="entry name" value="OMPR_PHOB"/>
    <property type="match status" value="1"/>
</dbReference>
<organism evidence="6 7">
    <name type="scientific">Enterococcus ureasiticus</name>
    <dbReference type="NCBI Taxonomy" id="903984"/>
    <lineage>
        <taxon>Bacteria</taxon>
        <taxon>Bacillati</taxon>
        <taxon>Bacillota</taxon>
        <taxon>Bacilli</taxon>
        <taxon>Lactobacillales</taxon>
        <taxon>Enterococcaceae</taxon>
        <taxon>Enterococcus</taxon>
    </lineage>
</organism>
<accession>A0A1E5GC14</accession>
<feature type="DNA-binding region" description="OmpR/PhoB-type" evidence="4">
    <location>
        <begin position="122"/>
        <end position="226"/>
    </location>
</feature>
<dbReference type="EMBL" id="MIJZ01000015">
    <property type="protein sequence ID" value="OEG10276.1"/>
    <property type="molecule type" value="Genomic_DNA"/>
</dbReference>
<evidence type="ECO:0000256" key="3">
    <source>
        <dbReference type="ARBA" id="ARBA00023163"/>
    </source>
</evidence>
<dbReference type="OrthoDB" id="2195013at2"/>